<accession>A0A382JNW0</accession>
<dbReference type="EMBL" id="UINC01075369">
    <property type="protein sequence ID" value="SVC13478.1"/>
    <property type="molecule type" value="Genomic_DNA"/>
</dbReference>
<reference evidence="1" key="1">
    <citation type="submission" date="2018-05" db="EMBL/GenBank/DDBJ databases">
        <authorList>
            <person name="Lanie J.A."/>
            <person name="Ng W.-L."/>
            <person name="Kazmierczak K.M."/>
            <person name="Andrzejewski T.M."/>
            <person name="Davidsen T.M."/>
            <person name="Wayne K.J."/>
            <person name="Tettelin H."/>
            <person name="Glass J.I."/>
            <person name="Rusch D."/>
            <person name="Podicherti R."/>
            <person name="Tsui H.-C.T."/>
            <person name="Winkler M.E."/>
        </authorList>
    </citation>
    <scope>NUCLEOTIDE SEQUENCE</scope>
</reference>
<protein>
    <submittedName>
        <fullName evidence="1">Uncharacterized protein</fullName>
    </submittedName>
</protein>
<gene>
    <name evidence="1" type="ORF">METZ01_LOCUS266332</name>
</gene>
<name>A0A382JNW0_9ZZZZ</name>
<evidence type="ECO:0000313" key="1">
    <source>
        <dbReference type="EMBL" id="SVC13478.1"/>
    </source>
</evidence>
<sequence length="31" mass="3593">MYTIISLFYPEPLQGTFQVEIGKLVEKVDSF</sequence>
<organism evidence="1">
    <name type="scientific">marine metagenome</name>
    <dbReference type="NCBI Taxonomy" id="408172"/>
    <lineage>
        <taxon>unclassified sequences</taxon>
        <taxon>metagenomes</taxon>
        <taxon>ecological metagenomes</taxon>
    </lineage>
</organism>
<proteinExistence type="predicted"/>
<dbReference type="AlphaFoldDB" id="A0A382JNW0"/>